<gene>
    <name evidence="2" type="ORF">A2672_02785</name>
</gene>
<reference evidence="2 3" key="1">
    <citation type="journal article" date="2016" name="Nat. Commun.">
        <title>Thousands of microbial genomes shed light on interconnected biogeochemical processes in an aquifer system.</title>
        <authorList>
            <person name="Anantharaman K."/>
            <person name="Brown C.T."/>
            <person name="Hug L.A."/>
            <person name="Sharon I."/>
            <person name="Castelle C.J."/>
            <person name="Probst A.J."/>
            <person name="Thomas B.C."/>
            <person name="Singh A."/>
            <person name="Wilkins M.J."/>
            <person name="Karaoz U."/>
            <person name="Brodie E.L."/>
            <person name="Williams K.H."/>
            <person name="Hubbard S.S."/>
            <person name="Banfield J.F."/>
        </authorList>
    </citation>
    <scope>NUCLEOTIDE SEQUENCE [LARGE SCALE GENOMIC DNA]</scope>
</reference>
<dbReference type="NCBIfam" id="NF004051">
    <property type="entry name" value="PRK05571.1"/>
    <property type="match status" value="1"/>
</dbReference>
<dbReference type="Gene3D" id="3.40.1400.10">
    <property type="entry name" value="Sugar-phosphate isomerase, RpiB/LacA/LacB"/>
    <property type="match status" value="1"/>
</dbReference>
<name>A0A1G2QVI3_9BACT</name>
<dbReference type="PANTHER" id="PTHR30345:SF0">
    <property type="entry name" value="DNA DAMAGE-REPAIR_TOLERATION PROTEIN DRT102"/>
    <property type="match status" value="1"/>
</dbReference>
<dbReference type="SUPFAM" id="SSF89623">
    <property type="entry name" value="Ribose/Galactose isomerase RpiB/AlsB"/>
    <property type="match status" value="1"/>
</dbReference>
<dbReference type="PANTHER" id="PTHR30345">
    <property type="entry name" value="RIBOSE-5-PHOSPHATE ISOMERASE B"/>
    <property type="match status" value="1"/>
</dbReference>
<dbReference type="GO" id="GO:0009052">
    <property type="term" value="P:pentose-phosphate shunt, non-oxidative branch"/>
    <property type="evidence" value="ECO:0007669"/>
    <property type="project" value="TreeGrafter"/>
</dbReference>
<evidence type="ECO:0000313" key="3">
    <source>
        <dbReference type="Proteomes" id="UP000178065"/>
    </source>
</evidence>
<evidence type="ECO:0000313" key="2">
    <source>
        <dbReference type="EMBL" id="OHA64600.1"/>
    </source>
</evidence>
<dbReference type="Pfam" id="PF02502">
    <property type="entry name" value="LacAB_rpiB"/>
    <property type="match status" value="1"/>
</dbReference>
<comment type="caution">
    <text evidence="2">The sequence shown here is derived from an EMBL/GenBank/DDBJ whole genome shotgun (WGS) entry which is preliminary data.</text>
</comment>
<comment type="similarity">
    <text evidence="1">Belongs to the LacAB/RpiB family.</text>
</comment>
<accession>A0A1G2QVI3</accession>
<dbReference type="GO" id="GO:0004751">
    <property type="term" value="F:ribose-5-phosphate isomerase activity"/>
    <property type="evidence" value="ECO:0007669"/>
    <property type="project" value="TreeGrafter"/>
</dbReference>
<proteinExistence type="inferred from homology"/>
<dbReference type="Proteomes" id="UP000178065">
    <property type="component" value="Unassembled WGS sequence"/>
</dbReference>
<sequence>MPFSRDNVHMIYLATDHAGFGLKEVVKRYLIEQGREVEDMGAFALNPDDDYPDFILPAAKRVAENPRENLGIFFGASGQGEAMAANKIKGIRAAVYYGGSLDLVKKSRSHNDANVLSLGARFLTAEEMIDAVEAWLLEDFEGGRHERRVEKIKRAE</sequence>
<dbReference type="AlphaFoldDB" id="A0A1G2QVI3"/>
<dbReference type="GO" id="GO:0019316">
    <property type="term" value="P:D-allose catabolic process"/>
    <property type="evidence" value="ECO:0007669"/>
    <property type="project" value="TreeGrafter"/>
</dbReference>
<dbReference type="NCBIfam" id="TIGR00689">
    <property type="entry name" value="rpiB_lacA_lacB"/>
    <property type="match status" value="1"/>
</dbReference>
<dbReference type="InterPro" id="IPR036569">
    <property type="entry name" value="RpiB_LacA_LacB_sf"/>
</dbReference>
<organism evidence="2 3">
    <name type="scientific">Candidatus Wildermuthbacteria bacterium RIFCSPHIGHO2_01_FULL_49_22b</name>
    <dbReference type="NCBI Taxonomy" id="1802448"/>
    <lineage>
        <taxon>Bacteria</taxon>
        <taxon>Candidatus Wildermuthiibacteriota</taxon>
    </lineage>
</organism>
<protein>
    <submittedName>
        <fullName evidence="2">Ribose-5-phosphate isomerase</fullName>
    </submittedName>
</protein>
<dbReference type="EMBL" id="MHTT01000031">
    <property type="protein sequence ID" value="OHA64600.1"/>
    <property type="molecule type" value="Genomic_DNA"/>
</dbReference>
<keyword evidence="2" id="KW-0413">Isomerase</keyword>
<dbReference type="InterPro" id="IPR003500">
    <property type="entry name" value="RpiB_LacA_LacB"/>
</dbReference>
<evidence type="ECO:0000256" key="1">
    <source>
        <dbReference type="ARBA" id="ARBA00008754"/>
    </source>
</evidence>
<dbReference type="PIRSF" id="PIRSF005384">
    <property type="entry name" value="RpiB_LacA_B"/>
    <property type="match status" value="1"/>
</dbReference>
<dbReference type="STRING" id="1802448.A2672_02785"/>